<evidence type="ECO:0000313" key="2">
    <source>
        <dbReference type="Proteomes" id="UP000475928"/>
    </source>
</evidence>
<dbReference type="AlphaFoldDB" id="A0A6A0B2Z8"/>
<dbReference type="Proteomes" id="UP000475928">
    <property type="component" value="Unassembled WGS sequence"/>
</dbReference>
<comment type="caution">
    <text evidence="1">The sequence shown here is derived from an EMBL/GenBank/DDBJ whole genome shotgun (WGS) entry which is preliminary data.</text>
</comment>
<keyword evidence="2" id="KW-1185">Reference proteome</keyword>
<dbReference type="Pfam" id="PF13419">
    <property type="entry name" value="HAD_2"/>
    <property type="match status" value="1"/>
</dbReference>
<name>A0A6A0B2Z8_9LACT</name>
<proteinExistence type="predicted"/>
<dbReference type="InterPro" id="IPR023198">
    <property type="entry name" value="PGP-like_dom2"/>
</dbReference>
<dbReference type="Gene3D" id="1.10.150.240">
    <property type="entry name" value="Putative phosphatase, domain 2"/>
    <property type="match status" value="1"/>
</dbReference>
<dbReference type="SFLD" id="SFLDS00003">
    <property type="entry name" value="Haloacid_Dehalogenase"/>
    <property type="match status" value="1"/>
</dbReference>
<dbReference type="GO" id="GO:0004713">
    <property type="term" value="F:protein tyrosine kinase activity"/>
    <property type="evidence" value="ECO:0007669"/>
    <property type="project" value="TreeGrafter"/>
</dbReference>
<dbReference type="PANTHER" id="PTHR43434:SF20">
    <property type="entry name" value="5'-NUCLEOTIDASE"/>
    <property type="match status" value="1"/>
</dbReference>
<evidence type="ECO:0000313" key="1">
    <source>
        <dbReference type="EMBL" id="GFH39699.1"/>
    </source>
</evidence>
<dbReference type="RefSeq" id="WP_172354566.1">
    <property type="nucleotide sequence ID" value="NZ_BLLH01000001.1"/>
</dbReference>
<gene>
    <name evidence="1" type="ORF">Hs20B_00970</name>
</gene>
<organism evidence="1 2">
    <name type="scientific">Pseudolactococcus insecticola</name>
    <dbReference type="NCBI Taxonomy" id="2709158"/>
    <lineage>
        <taxon>Bacteria</taxon>
        <taxon>Bacillati</taxon>
        <taxon>Bacillota</taxon>
        <taxon>Bacilli</taxon>
        <taxon>Lactobacillales</taxon>
        <taxon>Streptococcaceae</taxon>
        <taxon>Pseudolactococcus</taxon>
    </lineage>
</organism>
<reference evidence="1 2" key="1">
    <citation type="submission" date="2020-02" db="EMBL/GenBank/DDBJ databases">
        <title>Draft genome sequence of Lactococcus sp. Hs20B0-1.</title>
        <authorList>
            <person name="Noda S."/>
            <person name="Yuki M."/>
            <person name="Ohkuma M."/>
        </authorList>
    </citation>
    <scope>NUCLEOTIDE SEQUENCE [LARGE SCALE GENOMIC DNA]</scope>
    <source>
        <strain evidence="1 2">Hs20B0-1</strain>
    </source>
</reference>
<dbReference type="InterPro" id="IPR050155">
    <property type="entry name" value="HAD-like_hydrolase_sf"/>
</dbReference>
<dbReference type="InterPro" id="IPR036412">
    <property type="entry name" value="HAD-like_sf"/>
</dbReference>
<accession>A0A6A0B2Z8</accession>
<dbReference type="SUPFAM" id="SSF56784">
    <property type="entry name" value="HAD-like"/>
    <property type="match status" value="1"/>
</dbReference>
<dbReference type="Gene3D" id="3.40.50.1000">
    <property type="entry name" value="HAD superfamily/HAD-like"/>
    <property type="match status" value="1"/>
</dbReference>
<dbReference type="InterPro" id="IPR041492">
    <property type="entry name" value="HAD_2"/>
</dbReference>
<protein>
    <submittedName>
        <fullName evidence="1">Phosphoglycolate phosphatase</fullName>
    </submittedName>
</protein>
<dbReference type="GO" id="GO:0005829">
    <property type="term" value="C:cytosol"/>
    <property type="evidence" value="ECO:0007669"/>
    <property type="project" value="TreeGrafter"/>
</dbReference>
<dbReference type="InterPro" id="IPR023214">
    <property type="entry name" value="HAD_sf"/>
</dbReference>
<dbReference type="EMBL" id="BLLH01000001">
    <property type="protein sequence ID" value="GFH39699.1"/>
    <property type="molecule type" value="Genomic_DNA"/>
</dbReference>
<dbReference type="SFLD" id="SFLDG01129">
    <property type="entry name" value="C1.5:_HAD__Beta-PGM__Phosphata"/>
    <property type="match status" value="1"/>
</dbReference>
<sequence length="213" mass="23370">MKLKNIFFDLDGTIVESSLGIKNGFRYTFDKLNYPQLDDQVLNTFIGPPLEATFLDLSHGDETWAALATKTYREYYGAKGMFEATVYDGVLETLSDLRASSHKLYIATSKNEAVALKMLDAMSLTTAFDGIFGSTPLAHSKTLVLDKALTLTSSERKHSVMIGDRDYDIIGGLENSVARTIGVLWGFGDKNELEKAGASDIVAKPQEILGVIK</sequence>
<dbReference type="PANTHER" id="PTHR43434">
    <property type="entry name" value="PHOSPHOGLYCOLATE PHOSPHATASE"/>
    <property type="match status" value="1"/>
</dbReference>